<accession>A0ABU6Y668</accession>
<keyword evidence="2" id="KW-1185">Reference proteome</keyword>
<reference evidence="1 2" key="1">
    <citation type="journal article" date="2023" name="Plants (Basel)">
        <title>Bridging the Gap: Combining Genomics and Transcriptomics Approaches to Understand Stylosanthes scabra, an Orphan Legume from the Brazilian Caatinga.</title>
        <authorList>
            <person name="Ferreira-Neto J.R.C."/>
            <person name="da Silva M.D."/>
            <person name="Binneck E."/>
            <person name="de Melo N.F."/>
            <person name="da Silva R.H."/>
            <person name="de Melo A.L.T.M."/>
            <person name="Pandolfi V."/>
            <person name="Bustamante F.O."/>
            <person name="Brasileiro-Vidal A.C."/>
            <person name="Benko-Iseppon A.M."/>
        </authorList>
    </citation>
    <scope>NUCLEOTIDE SEQUENCE [LARGE SCALE GENOMIC DNA]</scope>
    <source>
        <tissue evidence="1">Leaves</tissue>
    </source>
</reference>
<name>A0ABU6Y668_9FABA</name>
<comment type="caution">
    <text evidence="1">The sequence shown here is derived from an EMBL/GenBank/DDBJ whole genome shotgun (WGS) entry which is preliminary data.</text>
</comment>
<organism evidence="1 2">
    <name type="scientific">Stylosanthes scabra</name>
    <dbReference type="NCBI Taxonomy" id="79078"/>
    <lineage>
        <taxon>Eukaryota</taxon>
        <taxon>Viridiplantae</taxon>
        <taxon>Streptophyta</taxon>
        <taxon>Embryophyta</taxon>
        <taxon>Tracheophyta</taxon>
        <taxon>Spermatophyta</taxon>
        <taxon>Magnoliopsida</taxon>
        <taxon>eudicotyledons</taxon>
        <taxon>Gunneridae</taxon>
        <taxon>Pentapetalae</taxon>
        <taxon>rosids</taxon>
        <taxon>fabids</taxon>
        <taxon>Fabales</taxon>
        <taxon>Fabaceae</taxon>
        <taxon>Papilionoideae</taxon>
        <taxon>50 kb inversion clade</taxon>
        <taxon>dalbergioids sensu lato</taxon>
        <taxon>Dalbergieae</taxon>
        <taxon>Pterocarpus clade</taxon>
        <taxon>Stylosanthes</taxon>
    </lineage>
</organism>
<gene>
    <name evidence="1" type="ORF">PIB30_007334</name>
</gene>
<sequence>MEEDENTLTTCNECKKHLVSFLDCLGVFRNHYELKIRELPKLLTGKEHGVFLFEGFQQKKPFIYVTTLRPCVLLMAGTSGVPVPGVTISRVPTEIVDGVEGMITMEEPPR</sequence>
<dbReference type="EMBL" id="JASCZI010241671">
    <property type="protein sequence ID" value="MED6204218.1"/>
    <property type="molecule type" value="Genomic_DNA"/>
</dbReference>
<proteinExistence type="predicted"/>
<evidence type="ECO:0000313" key="2">
    <source>
        <dbReference type="Proteomes" id="UP001341840"/>
    </source>
</evidence>
<evidence type="ECO:0000313" key="1">
    <source>
        <dbReference type="EMBL" id="MED6204218.1"/>
    </source>
</evidence>
<dbReference type="Proteomes" id="UP001341840">
    <property type="component" value="Unassembled WGS sequence"/>
</dbReference>
<protein>
    <submittedName>
        <fullName evidence="1">Uncharacterized protein</fullName>
    </submittedName>
</protein>